<evidence type="ECO:0000256" key="20">
    <source>
        <dbReference type="PIRSR" id="PIRSR603187-2"/>
    </source>
</evidence>
<evidence type="ECO:0000256" key="13">
    <source>
        <dbReference type="ARBA" id="ARBA00022837"/>
    </source>
</evidence>
<keyword evidence="12" id="KW-0378">Hydrolase</keyword>
<dbReference type="GO" id="GO:0008970">
    <property type="term" value="F:phospholipase A1 activity"/>
    <property type="evidence" value="ECO:0007669"/>
    <property type="project" value="UniProtKB-EC"/>
</dbReference>
<evidence type="ECO:0000256" key="15">
    <source>
        <dbReference type="ARBA" id="ARBA00023098"/>
    </source>
</evidence>
<dbReference type="KEGG" id="marb:CJ263_03065"/>
<dbReference type="PANTHER" id="PTHR40457:SF1">
    <property type="entry name" value="PHOSPHOLIPASE A1"/>
    <property type="match status" value="1"/>
</dbReference>
<evidence type="ECO:0000256" key="18">
    <source>
        <dbReference type="ARBA" id="ARBA00032375"/>
    </source>
</evidence>
<dbReference type="EC" id="3.1.1.32" evidence="6"/>
<evidence type="ECO:0000256" key="4">
    <source>
        <dbReference type="ARBA" id="ARBA00010525"/>
    </source>
</evidence>
<feature type="active site" description="Nucleophile" evidence="19">
    <location>
        <position position="174"/>
    </location>
</feature>
<dbReference type="PRINTS" id="PR01486">
    <property type="entry name" value="PHPHLIPASEA1"/>
</dbReference>
<dbReference type="OrthoDB" id="188433at2"/>
<keyword evidence="14" id="KW-0442">Lipid degradation</keyword>
<evidence type="ECO:0000313" key="21">
    <source>
        <dbReference type="EMBL" id="ASV29282.1"/>
    </source>
</evidence>
<evidence type="ECO:0000256" key="1">
    <source>
        <dbReference type="ARBA" id="ARBA00000111"/>
    </source>
</evidence>
<dbReference type="Pfam" id="PF02253">
    <property type="entry name" value="PLA1"/>
    <property type="match status" value="1"/>
</dbReference>
<dbReference type="CDD" id="cd00541">
    <property type="entry name" value="OMPLA"/>
    <property type="match status" value="1"/>
</dbReference>
<keyword evidence="17" id="KW-0998">Cell outer membrane</keyword>
<reference evidence="21 22" key="1">
    <citation type="submission" date="2017-08" db="EMBL/GenBank/DDBJ databases">
        <title>The complete genome sequence of Maribacter sp. B1, isolated from deep-sea sediment.</title>
        <authorList>
            <person name="Wu Y.-H."/>
            <person name="Cheng H."/>
            <person name="Xu X.-W."/>
        </authorList>
    </citation>
    <scope>NUCLEOTIDE SEQUENCE [LARGE SCALE GENOMIC DNA]</scope>
    <source>
        <strain evidence="21 22">B1</strain>
    </source>
</reference>
<comment type="subunit">
    <text evidence="5">Homodimer; dimerization is reversible, and the dimeric form is the active one.</text>
</comment>
<comment type="subcellular location">
    <subcellularLocation>
        <location evidence="3">Cell outer membrane</location>
        <topology evidence="3">Multi-pass membrane protein</topology>
    </subcellularLocation>
</comment>
<keyword evidence="16" id="KW-0472">Membrane</keyword>
<dbReference type="EMBL" id="CP022957">
    <property type="protein sequence ID" value="ASV29282.1"/>
    <property type="molecule type" value="Genomic_DNA"/>
</dbReference>
<dbReference type="Proteomes" id="UP000215244">
    <property type="component" value="Chromosome"/>
</dbReference>
<dbReference type="RefSeq" id="WP_094995915.1">
    <property type="nucleotide sequence ID" value="NZ_BMJL01000001.1"/>
</dbReference>
<comment type="similarity">
    <text evidence="4">Belongs to the phospholipase A1 family.</text>
</comment>
<comment type="cofactor">
    <cofactor evidence="20">
        <name>Ca(2+)</name>
        <dbReference type="ChEBI" id="CHEBI:29108"/>
    </cofactor>
    <text evidence="20">Binds 1 Ca(2+) ion per monomer.</text>
</comment>
<evidence type="ECO:0000256" key="9">
    <source>
        <dbReference type="ARBA" id="ARBA00022692"/>
    </source>
</evidence>
<keyword evidence="22" id="KW-1185">Reference proteome</keyword>
<dbReference type="AlphaFoldDB" id="A0A223V1P5"/>
<evidence type="ECO:0000256" key="6">
    <source>
        <dbReference type="ARBA" id="ARBA00013179"/>
    </source>
</evidence>
<evidence type="ECO:0000256" key="11">
    <source>
        <dbReference type="ARBA" id="ARBA00022729"/>
    </source>
</evidence>
<feature type="binding site" description="in dimeric form" evidence="20">
    <location>
        <position position="215"/>
    </location>
    <ligand>
        <name>Ca(2+)</name>
        <dbReference type="ChEBI" id="CHEBI:29108"/>
        <label>1</label>
    </ligand>
</feature>
<feature type="binding site" description="in dimeric form" evidence="20">
    <location>
        <position position="182"/>
    </location>
    <ligand>
        <name>Ca(2+)</name>
        <dbReference type="ChEBI" id="CHEBI:29108"/>
        <label>1</label>
    </ligand>
</feature>
<feature type="binding site" description="in dimeric form" evidence="20">
    <location>
        <position position="136"/>
    </location>
    <ligand>
        <name>Ca(2+)</name>
        <dbReference type="ChEBI" id="CHEBI:29108"/>
        <label>1</label>
    </ligand>
</feature>
<dbReference type="GO" id="GO:0005509">
    <property type="term" value="F:calcium ion binding"/>
    <property type="evidence" value="ECO:0007669"/>
    <property type="project" value="TreeGrafter"/>
</dbReference>
<dbReference type="PANTHER" id="PTHR40457">
    <property type="entry name" value="PHOSPHOLIPASE A1"/>
    <property type="match status" value="1"/>
</dbReference>
<feature type="binding site" description="in dimeric form" evidence="20">
    <location>
        <position position="177"/>
    </location>
    <ligand>
        <name>Ca(2+)</name>
        <dbReference type="ChEBI" id="CHEBI:29108"/>
        <label>1</label>
    </ligand>
</feature>
<evidence type="ECO:0000256" key="19">
    <source>
        <dbReference type="PIRSR" id="PIRSR603187-1"/>
    </source>
</evidence>
<evidence type="ECO:0000256" key="5">
    <source>
        <dbReference type="ARBA" id="ARBA00011702"/>
    </source>
</evidence>
<dbReference type="GO" id="GO:0009279">
    <property type="term" value="C:cell outer membrane"/>
    <property type="evidence" value="ECO:0007669"/>
    <property type="project" value="UniProtKB-SubCell"/>
</dbReference>
<dbReference type="InterPro" id="IPR036541">
    <property type="entry name" value="PLipase_A1_sf"/>
</dbReference>
<dbReference type="Gene3D" id="2.40.230.10">
    <property type="entry name" value="Phospholipase A1"/>
    <property type="match status" value="1"/>
</dbReference>
<dbReference type="GO" id="GO:0004623">
    <property type="term" value="F:phospholipase A2 activity"/>
    <property type="evidence" value="ECO:0007669"/>
    <property type="project" value="UniProtKB-EC"/>
</dbReference>
<keyword evidence="10 20" id="KW-0479">Metal-binding</keyword>
<proteinExistence type="inferred from homology"/>
<feature type="active site" description="Proton acceptor" evidence="19">
    <location>
        <position position="172"/>
    </location>
</feature>
<dbReference type="GO" id="GO:0016042">
    <property type="term" value="P:lipid catabolic process"/>
    <property type="evidence" value="ECO:0007669"/>
    <property type="project" value="UniProtKB-KW"/>
</dbReference>
<keyword evidence="15" id="KW-0443">Lipid metabolism</keyword>
<keyword evidence="11" id="KW-0732">Signal</keyword>
<gene>
    <name evidence="21" type="ORF">CJ263_03065</name>
</gene>
<name>A0A223V1P5_9FLAO</name>
<evidence type="ECO:0000256" key="17">
    <source>
        <dbReference type="ARBA" id="ARBA00023237"/>
    </source>
</evidence>
<organism evidence="21 22">
    <name type="scientific">Maribacter cobaltidurans</name>
    <dbReference type="NCBI Taxonomy" id="1178778"/>
    <lineage>
        <taxon>Bacteria</taxon>
        <taxon>Pseudomonadati</taxon>
        <taxon>Bacteroidota</taxon>
        <taxon>Flavobacteriia</taxon>
        <taxon>Flavobacteriales</taxon>
        <taxon>Flavobacteriaceae</taxon>
        <taxon>Maribacter</taxon>
    </lineage>
</organism>
<dbReference type="EC" id="3.1.1.4" evidence="7"/>
<comment type="catalytic activity">
    <reaction evidence="2">
        <text>a 1,2-diacyl-sn-glycero-3-phosphocholine + H2O = a 1-acyl-sn-glycero-3-phosphocholine + a fatty acid + H(+)</text>
        <dbReference type="Rhea" id="RHEA:15801"/>
        <dbReference type="ChEBI" id="CHEBI:15377"/>
        <dbReference type="ChEBI" id="CHEBI:15378"/>
        <dbReference type="ChEBI" id="CHEBI:28868"/>
        <dbReference type="ChEBI" id="CHEBI:57643"/>
        <dbReference type="ChEBI" id="CHEBI:58168"/>
        <dbReference type="EC" id="3.1.1.4"/>
    </reaction>
</comment>
<dbReference type="SUPFAM" id="SSF56931">
    <property type="entry name" value="Outer membrane phospholipase A (OMPLA)"/>
    <property type="match status" value="1"/>
</dbReference>
<accession>A0A223V1P5</accession>
<keyword evidence="13 20" id="KW-0106">Calcium</keyword>
<evidence type="ECO:0000256" key="10">
    <source>
        <dbReference type="ARBA" id="ARBA00022723"/>
    </source>
</evidence>
<evidence type="ECO:0000256" key="3">
    <source>
        <dbReference type="ARBA" id="ARBA00004571"/>
    </source>
</evidence>
<evidence type="ECO:0000256" key="12">
    <source>
        <dbReference type="ARBA" id="ARBA00022801"/>
    </source>
</evidence>
<evidence type="ECO:0000256" key="7">
    <source>
        <dbReference type="ARBA" id="ARBA00013278"/>
    </source>
</evidence>
<sequence length="301" mass="34902">MSKKSATLVLIFITYLFPISCFAQNNGEEDWIFKNSKSLSEMWELNEEYHRGTFIITSYEPVYFTLGKFSTNTNKFPSSEERNNFLSEPVDLDVVEAKFQLSLKTKVFYKVLWSKADVWAAFTQRAYWQLYNKELSRPFRETNYQPEIILNFPLNFKVLGFTGRMAGAAFIHESNGRSDPLSRSWNRLSVHAGFDRGPLQIMLKNWVRLGGSNDDNPQIMDYIGRGEAKVTYDWGRQRFYAIARHSLRFGDKSRGSIQLNYSFPIVKNFSAHLQIFDGYGESLIDYNHRQTTFGVGVSLIN</sequence>
<evidence type="ECO:0000256" key="8">
    <source>
        <dbReference type="ARBA" id="ARBA00022452"/>
    </source>
</evidence>
<keyword evidence="9" id="KW-0812">Transmembrane</keyword>
<evidence type="ECO:0000256" key="16">
    <source>
        <dbReference type="ARBA" id="ARBA00023136"/>
    </source>
</evidence>
<evidence type="ECO:0000256" key="14">
    <source>
        <dbReference type="ARBA" id="ARBA00022963"/>
    </source>
</evidence>
<comment type="catalytic activity">
    <reaction evidence="1">
        <text>a 1,2-diacyl-sn-glycero-3-phosphocholine + H2O = a 2-acyl-sn-glycero-3-phosphocholine + a fatty acid + H(+)</text>
        <dbReference type="Rhea" id="RHEA:18689"/>
        <dbReference type="ChEBI" id="CHEBI:15377"/>
        <dbReference type="ChEBI" id="CHEBI:15378"/>
        <dbReference type="ChEBI" id="CHEBI:28868"/>
        <dbReference type="ChEBI" id="CHEBI:57643"/>
        <dbReference type="ChEBI" id="CHEBI:57875"/>
        <dbReference type="EC" id="3.1.1.32"/>
    </reaction>
</comment>
<protein>
    <recommendedName>
        <fullName evidence="18">Phosphatidylcholine 1-acylhydrolase</fullName>
        <ecNumber evidence="6">3.1.1.32</ecNumber>
        <ecNumber evidence="7">3.1.1.4</ecNumber>
    </recommendedName>
</protein>
<dbReference type="InterPro" id="IPR003187">
    <property type="entry name" value="PLipase_A1"/>
</dbReference>
<keyword evidence="8" id="KW-1134">Transmembrane beta strand</keyword>
<evidence type="ECO:0000256" key="2">
    <source>
        <dbReference type="ARBA" id="ARBA00001604"/>
    </source>
</evidence>
<evidence type="ECO:0000313" key="22">
    <source>
        <dbReference type="Proteomes" id="UP000215244"/>
    </source>
</evidence>